<evidence type="ECO:0000256" key="1">
    <source>
        <dbReference type="SAM" id="MobiDB-lite"/>
    </source>
</evidence>
<sequence length="126" mass="14030">MNLSSSHPSCVTSGVTQVFGNVPAVLPHCISILCFRVVKLWMRLSYAAIAVESIGLKPIEFQKCLSKRELITESIRDEDGNSETREEWLSDGDMKEEPLGKGHDLIDTSEVKTEPESDDDSSIFKE</sequence>
<feature type="compositionally biased region" description="Acidic residues" evidence="1">
    <location>
        <begin position="116"/>
        <end position="126"/>
    </location>
</feature>
<evidence type="ECO:0000313" key="2">
    <source>
        <dbReference type="Proteomes" id="UP000036681"/>
    </source>
</evidence>
<dbReference type="Proteomes" id="UP000036681">
    <property type="component" value="Unplaced"/>
</dbReference>
<feature type="region of interest" description="Disordered" evidence="1">
    <location>
        <begin position="75"/>
        <end position="126"/>
    </location>
</feature>
<protein>
    <submittedName>
        <fullName evidence="3">Ovule protein</fullName>
    </submittedName>
</protein>
<evidence type="ECO:0000313" key="3">
    <source>
        <dbReference type="WBParaSite" id="ALUE_0002193601-mRNA-1"/>
    </source>
</evidence>
<feature type="compositionally biased region" description="Basic and acidic residues" evidence="1">
    <location>
        <begin position="75"/>
        <end position="115"/>
    </location>
</feature>
<reference evidence="3" key="1">
    <citation type="submission" date="2017-02" db="UniProtKB">
        <authorList>
            <consortium name="WormBaseParasite"/>
        </authorList>
    </citation>
    <scope>IDENTIFICATION</scope>
</reference>
<organism evidence="2 3">
    <name type="scientific">Ascaris lumbricoides</name>
    <name type="common">Giant roundworm</name>
    <dbReference type="NCBI Taxonomy" id="6252"/>
    <lineage>
        <taxon>Eukaryota</taxon>
        <taxon>Metazoa</taxon>
        <taxon>Ecdysozoa</taxon>
        <taxon>Nematoda</taxon>
        <taxon>Chromadorea</taxon>
        <taxon>Rhabditida</taxon>
        <taxon>Spirurina</taxon>
        <taxon>Ascaridomorpha</taxon>
        <taxon>Ascaridoidea</taxon>
        <taxon>Ascarididae</taxon>
        <taxon>Ascaris</taxon>
    </lineage>
</organism>
<accession>A0A0M3IT58</accession>
<dbReference type="AlphaFoldDB" id="A0A0M3IT58"/>
<proteinExistence type="predicted"/>
<name>A0A0M3IT58_ASCLU</name>
<keyword evidence="2" id="KW-1185">Reference proteome</keyword>
<dbReference type="WBParaSite" id="ALUE_0002193601-mRNA-1">
    <property type="protein sequence ID" value="ALUE_0002193601-mRNA-1"/>
    <property type="gene ID" value="ALUE_0002193601"/>
</dbReference>